<dbReference type="AlphaFoldDB" id="A0A0V0HLG1"/>
<protein>
    <submittedName>
        <fullName evidence="1">Putative ovule protein</fullName>
    </submittedName>
</protein>
<sequence>MELASRSTSVATRRPSFRVYPSKLPIGRMSNWCSKKSSDSRGVGLWKNINSYQEAFFLACILQNFPWV</sequence>
<name>A0A0V0HLG1_SOLCH</name>
<proteinExistence type="predicted"/>
<dbReference type="EMBL" id="GEDG01017896">
    <property type="protein sequence ID" value="JAP21260.1"/>
    <property type="molecule type" value="Transcribed_RNA"/>
</dbReference>
<accession>A0A0V0HLG1</accession>
<reference evidence="1" key="1">
    <citation type="submission" date="2015-12" db="EMBL/GenBank/DDBJ databases">
        <title>Gene expression during late stages of embryo sac development: a critical building block for successful pollen-pistil interactions.</title>
        <authorList>
            <person name="Liu Y."/>
            <person name="Joly V."/>
            <person name="Sabar M."/>
            <person name="Matton D.P."/>
        </authorList>
    </citation>
    <scope>NUCLEOTIDE SEQUENCE</scope>
</reference>
<evidence type="ECO:0000313" key="1">
    <source>
        <dbReference type="EMBL" id="JAP21260.1"/>
    </source>
</evidence>
<organism evidence="1">
    <name type="scientific">Solanum chacoense</name>
    <name type="common">Chaco potato</name>
    <dbReference type="NCBI Taxonomy" id="4108"/>
    <lineage>
        <taxon>Eukaryota</taxon>
        <taxon>Viridiplantae</taxon>
        <taxon>Streptophyta</taxon>
        <taxon>Embryophyta</taxon>
        <taxon>Tracheophyta</taxon>
        <taxon>Spermatophyta</taxon>
        <taxon>Magnoliopsida</taxon>
        <taxon>eudicotyledons</taxon>
        <taxon>Gunneridae</taxon>
        <taxon>Pentapetalae</taxon>
        <taxon>asterids</taxon>
        <taxon>lamiids</taxon>
        <taxon>Solanales</taxon>
        <taxon>Solanaceae</taxon>
        <taxon>Solanoideae</taxon>
        <taxon>Solaneae</taxon>
        <taxon>Solanum</taxon>
    </lineage>
</organism>